<evidence type="ECO:0000313" key="2">
    <source>
        <dbReference type="Proteomes" id="UP000310314"/>
    </source>
</evidence>
<accession>A0A5S3PU30</accession>
<organism evidence="1 2">
    <name type="scientific">Maribacter algarum</name>
    <name type="common">ex Zhang et al. 2020</name>
    <dbReference type="NCBI Taxonomy" id="2578118"/>
    <lineage>
        <taxon>Bacteria</taxon>
        <taxon>Pseudomonadati</taxon>
        <taxon>Bacteroidota</taxon>
        <taxon>Flavobacteriia</taxon>
        <taxon>Flavobacteriales</taxon>
        <taxon>Flavobacteriaceae</taxon>
        <taxon>Maribacter</taxon>
    </lineage>
</organism>
<dbReference type="OrthoDB" id="1151160at2"/>
<sequence length="203" mass="23647">MEFSNRKLISVILFMTIVMTAHAQIFKTDLGSLESIYGVERYNIIFEYAENLEIPKYSSEEAFLEMHARKKDKKESGTGETFKNHWFSNREKLFEPKFIQEFNFFNLKEKQVTVARNVSDAEYTMVVRTSLIDIGNSNFFFKKDARLEVTIQIYKSDAPNEILYATEMVDVHSRGASKDDYDRIMSAYAELGRGLSKHLSRKT</sequence>
<keyword evidence="2" id="KW-1185">Reference proteome</keyword>
<proteinExistence type="predicted"/>
<dbReference type="Proteomes" id="UP000310314">
    <property type="component" value="Unassembled WGS sequence"/>
</dbReference>
<evidence type="ECO:0000313" key="1">
    <source>
        <dbReference type="EMBL" id="TMM58506.1"/>
    </source>
</evidence>
<reference evidence="1 2" key="1">
    <citation type="submission" date="2019-05" db="EMBL/GenBank/DDBJ databases">
        <authorList>
            <person name="Zhang J.-Y."/>
            <person name="Feg X."/>
            <person name="Du Z.-J."/>
        </authorList>
    </citation>
    <scope>NUCLEOTIDE SEQUENCE [LARGE SCALE GENOMIC DNA]</scope>
    <source>
        <strain evidence="1 2">RZ26</strain>
    </source>
</reference>
<gene>
    <name evidence="1" type="ORF">FEE95_03485</name>
</gene>
<dbReference type="EMBL" id="VATY01000001">
    <property type="protein sequence ID" value="TMM58506.1"/>
    <property type="molecule type" value="Genomic_DNA"/>
</dbReference>
<comment type="caution">
    <text evidence="1">The sequence shown here is derived from an EMBL/GenBank/DDBJ whole genome shotgun (WGS) entry which is preliminary data.</text>
</comment>
<protein>
    <submittedName>
        <fullName evidence="1">Uncharacterized protein</fullName>
    </submittedName>
</protein>
<dbReference type="AlphaFoldDB" id="A0A5S3PU30"/>
<dbReference type="RefSeq" id="WP_138656438.1">
    <property type="nucleotide sequence ID" value="NZ_VATY01000001.1"/>
</dbReference>
<name>A0A5S3PU30_9FLAO</name>